<keyword evidence="1" id="KW-0433">Leucine-rich repeat</keyword>
<dbReference type="InterPro" id="IPR032675">
    <property type="entry name" value="LRR_dom_sf"/>
</dbReference>
<dbReference type="SMART" id="SM00369">
    <property type="entry name" value="LRR_TYP"/>
    <property type="match status" value="3"/>
</dbReference>
<dbReference type="InterPro" id="IPR050328">
    <property type="entry name" value="Dev_Immune_Receptor"/>
</dbReference>
<dbReference type="InterPro" id="IPR001611">
    <property type="entry name" value="Leu-rich_rpt"/>
</dbReference>
<evidence type="ECO:0000256" key="1">
    <source>
        <dbReference type="ARBA" id="ARBA00022614"/>
    </source>
</evidence>
<dbReference type="InterPro" id="IPR003591">
    <property type="entry name" value="Leu-rich_rpt_typical-subtyp"/>
</dbReference>
<dbReference type="PROSITE" id="PS51450">
    <property type="entry name" value="LRR"/>
    <property type="match status" value="3"/>
</dbReference>
<evidence type="ECO:0000313" key="5">
    <source>
        <dbReference type="Proteomes" id="UP000639338"/>
    </source>
</evidence>
<dbReference type="EMBL" id="JACMRX010000003">
    <property type="protein sequence ID" value="KAF7992140.1"/>
    <property type="molecule type" value="Genomic_DNA"/>
</dbReference>
<dbReference type="OrthoDB" id="1687175at2759"/>
<protein>
    <submittedName>
        <fullName evidence="4">Uncharacterized protein</fullName>
    </submittedName>
</protein>
<sequence>MNHIFDDVFKFSKAEKILLNENLIPDFENYEDWGINNQTKVFSNIISYETAVNEDIGLECINQKCYSSENYIFEICKSCRKLLYVQPKYMPTRLLPKALEISDDQLSYIEKRAFSNLFIETLIIKSFADSFAFDSKIFEGLSTLKNLIFMTAPILFYEFDINTLKNLEHLVISFDLSDTVKLYKVIEPLINLKSLITRKHGSPYFCTNTNDYKNNKKLRYLQYQISSFTRIPTKSFECLQELNTLIITDGFLSSFDTDAFGGLENLDTLILDYNKITSIEANTFIGLKKLRKLSLSHNSISSIYDGAFRLQDGDYSLPDCMTEKKNAIYCRPETLSVLDLSFNNIKTITDNMFSGILIEQIDLSNNMIDSTDDYELEDYKIMHIEMNLQLYLHKKYEKNKILSCFMEKSFIFCLKNQNPLLSHTKNIMGSPANINDLIVRKGHRIRYGEYSKNTDDEPQRKYSSWMRHGKDCHGKFILFGSKYKPAPCRKASSYGLQ</sequence>
<reference evidence="4 5" key="1">
    <citation type="submission" date="2020-08" db="EMBL/GenBank/DDBJ databases">
        <title>Aphidius gifuensis genome sequencing and assembly.</title>
        <authorList>
            <person name="Du Z."/>
        </authorList>
    </citation>
    <scope>NUCLEOTIDE SEQUENCE [LARGE SCALE GENOMIC DNA]</scope>
    <source>
        <strain evidence="4">YNYX2018</strain>
        <tissue evidence="4">Adults</tissue>
    </source>
</reference>
<keyword evidence="2" id="KW-0732">Signal</keyword>
<evidence type="ECO:0000256" key="2">
    <source>
        <dbReference type="ARBA" id="ARBA00022729"/>
    </source>
</evidence>
<dbReference type="PANTHER" id="PTHR24373">
    <property type="entry name" value="SLIT RELATED LEUCINE-RICH REPEAT NEURONAL PROTEIN"/>
    <property type="match status" value="1"/>
</dbReference>
<accession>A0A834XU83</accession>
<dbReference type="Proteomes" id="UP000639338">
    <property type="component" value="Unassembled WGS sequence"/>
</dbReference>
<dbReference type="Pfam" id="PF13855">
    <property type="entry name" value="LRR_8"/>
    <property type="match status" value="1"/>
</dbReference>
<dbReference type="SUPFAM" id="SSF52058">
    <property type="entry name" value="L domain-like"/>
    <property type="match status" value="1"/>
</dbReference>
<dbReference type="AlphaFoldDB" id="A0A834XU83"/>
<name>A0A834XU83_APHGI</name>
<dbReference type="Gene3D" id="3.80.10.10">
    <property type="entry name" value="Ribonuclease Inhibitor"/>
    <property type="match status" value="1"/>
</dbReference>
<dbReference type="PANTHER" id="PTHR24373:SF275">
    <property type="entry name" value="TIR DOMAIN-CONTAINING PROTEIN"/>
    <property type="match status" value="1"/>
</dbReference>
<comment type="caution">
    <text evidence="4">The sequence shown here is derived from an EMBL/GenBank/DDBJ whole genome shotgun (WGS) entry which is preliminary data.</text>
</comment>
<gene>
    <name evidence="4" type="ORF">HCN44_001465</name>
</gene>
<organism evidence="4 5">
    <name type="scientific">Aphidius gifuensis</name>
    <name type="common">Parasitoid wasp</name>
    <dbReference type="NCBI Taxonomy" id="684658"/>
    <lineage>
        <taxon>Eukaryota</taxon>
        <taxon>Metazoa</taxon>
        <taxon>Ecdysozoa</taxon>
        <taxon>Arthropoda</taxon>
        <taxon>Hexapoda</taxon>
        <taxon>Insecta</taxon>
        <taxon>Pterygota</taxon>
        <taxon>Neoptera</taxon>
        <taxon>Endopterygota</taxon>
        <taxon>Hymenoptera</taxon>
        <taxon>Apocrita</taxon>
        <taxon>Ichneumonoidea</taxon>
        <taxon>Braconidae</taxon>
        <taxon>Aphidiinae</taxon>
        <taxon>Aphidius</taxon>
    </lineage>
</organism>
<keyword evidence="3" id="KW-0677">Repeat</keyword>
<evidence type="ECO:0000256" key="3">
    <source>
        <dbReference type="ARBA" id="ARBA00022737"/>
    </source>
</evidence>
<proteinExistence type="predicted"/>
<evidence type="ECO:0000313" key="4">
    <source>
        <dbReference type="EMBL" id="KAF7992140.1"/>
    </source>
</evidence>
<keyword evidence="5" id="KW-1185">Reference proteome</keyword>